<dbReference type="InterPro" id="IPR002652">
    <property type="entry name" value="Importin-a_IBB"/>
</dbReference>
<evidence type="ECO:0000256" key="4">
    <source>
        <dbReference type="ARBA" id="ARBA00007540"/>
    </source>
</evidence>
<evidence type="ECO:0000256" key="2">
    <source>
        <dbReference type="ARBA" id="ARBA00004123"/>
    </source>
</evidence>
<keyword evidence="8" id="KW-0694">RNA-binding</keyword>
<feature type="compositionally biased region" description="Acidic residues" evidence="12">
    <location>
        <begin position="70"/>
        <end position="80"/>
    </location>
</feature>
<keyword evidence="6 11" id="KW-0813">Transport</keyword>
<dbReference type="EMBL" id="JH430824">
    <property type="status" value="NOT_ANNOTATED_CDS"/>
    <property type="molecule type" value="Genomic_DNA"/>
</dbReference>
<reference evidence="15" key="1">
    <citation type="submission" date="2011-05" db="EMBL/GenBank/DDBJ databases">
        <authorList>
            <person name="Richards S.R."/>
            <person name="Qu J."/>
            <person name="Jiang H."/>
            <person name="Jhangiani S.N."/>
            <person name="Agravi P."/>
            <person name="Goodspeed R."/>
            <person name="Gross S."/>
            <person name="Mandapat C."/>
            <person name="Jackson L."/>
            <person name="Mathew T."/>
            <person name="Pu L."/>
            <person name="Thornton R."/>
            <person name="Saada N."/>
            <person name="Wilczek-Boney K.B."/>
            <person name="Lee S."/>
            <person name="Kovar C."/>
            <person name="Wu Y."/>
            <person name="Scherer S.E."/>
            <person name="Worley K.C."/>
            <person name="Muzny D.M."/>
            <person name="Gibbs R."/>
        </authorList>
    </citation>
    <scope>NUCLEOTIDE SEQUENCE</scope>
    <source>
        <strain evidence="15">Brora</strain>
    </source>
</reference>
<keyword evidence="7" id="KW-0963">Cytoplasm</keyword>
<dbReference type="InterPro" id="IPR024721">
    <property type="entry name" value="Snurportin-1_N"/>
</dbReference>
<dbReference type="STRING" id="126957.T1ILI8"/>
<evidence type="ECO:0000256" key="11">
    <source>
        <dbReference type="PROSITE-ProRule" id="PRU00561"/>
    </source>
</evidence>
<evidence type="ECO:0000256" key="5">
    <source>
        <dbReference type="ARBA" id="ARBA00016034"/>
    </source>
</evidence>
<evidence type="ECO:0000256" key="1">
    <source>
        <dbReference type="ARBA" id="ARBA00003975"/>
    </source>
</evidence>
<dbReference type="CDD" id="cd09232">
    <property type="entry name" value="Snurportin-1_C"/>
    <property type="match status" value="1"/>
</dbReference>
<evidence type="ECO:0000313" key="15">
    <source>
        <dbReference type="Proteomes" id="UP000014500"/>
    </source>
</evidence>
<dbReference type="eggNOG" id="KOG3132">
    <property type="taxonomic scope" value="Eukaryota"/>
</dbReference>
<dbReference type="GO" id="GO:0061015">
    <property type="term" value="P:snRNA import into nucleus"/>
    <property type="evidence" value="ECO:0007669"/>
    <property type="project" value="InterPro"/>
</dbReference>
<evidence type="ECO:0000256" key="9">
    <source>
        <dbReference type="ARBA" id="ARBA00023242"/>
    </source>
</evidence>
<dbReference type="Pfam" id="PF21974">
    <property type="entry name" value="SPN1_m3Gcap_bd"/>
    <property type="match status" value="1"/>
</dbReference>
<dbReference type="GO" id="GO:0005737">
    <property type="term" value="C:cytoplasm"/>
    <property type="evidence" value="ECO:0007669"/>
    <property type="project" value="UniProtKB-SubCell"/>
</dbReference>
<comment type="similarity">
    <text evidence="4">Belongs to the snurportin family.</text>
</comment>
<accession>T1ILI8</accession>
<dbReference type="OMA" id="ENWIMVP"/>
<evidence type="ECO:0000313" key="14">
    <source>
        <dbReference type="EnsemblMetazoa" id="SMAR001817-PA"/>
    </source>
</evidence>
<reference evidence="14" key="2">
    <citation type="submission" date="2015-02" db="UniProtKB">
        <authorList>
            <consortium name="EnsemblMetazoa"/>
        </authorList>
    </citation>
    <scope>IDENTIFICATION</scope>
</reference>
<feature type="region of interest" description="Disordered" evidence="12">
    <location>
        <begin position="60"/>
        <end position="91"/>
    </location>
</feature>
<evidence type="ECO:0000256" key="12">
    <source>
        <dbReference type="SAM" id="MobiDB-lite"/>
    </source>
</evidence>
<dbReference type="HOGENOM" id="CLU_056809_0_0_1"/>
<evidence type="ECO:0000256" key="8">
    <source>
        <dbReference type="ARBA" id="ARBA00022884"/>
    </source>
</evidence>
<keyword evidence="9" id="KW-0539">Nucleus</keyword>
<dbReference type="Pfam" id="PF11538">
    <property type="entry name" value="Snurportin1"/>
    <property type="match status" value="1"/>
</dbReference>
<evidence type="ECO:0000256" key="3">
    <source>
        <dbReference type="ARBA" id="ARBA00004496"/>
    </source>
</evidence>
<dbReference type="GO" id="GO:0003723">
    <property type="term" value="F:RNA binding"/>
    <property type="evidence" value="ECO:0007669"/>
    <property type="project" value="UniProtKB-KW"/>
</dbReference>
<dbReference type="InterPro" id="IPR047857">
    <property type="entry name" value="Snurportin1_C"/>
</dbReference>
<name>T1ILI8_STRMM</name>
<feature type="domain" description="IBB" evidence="13">
    <location>
        <begin position="11"/>
        <end position="72"/>
    </location>
</feature>
<dbReference type="SUPFAM" id="SSF56091">
    <property type="entry name" value="DNA ligase/mRNA capping enzyme, catalytic domain"/>
    <property type="match status" value="1"/>
</dbReference>
<dbReference type="GO" id="GO:0005634">
    <property type="term" value="C:nucleus"/>
    <property type="evidence" value="ECO:0007669"/>
    <property type="project" value="UniProtKB-SubCell"/>
</dbReference>
<comment type="subcellular location">
    <subcellularLocation>
        <location evidence="3">Cytoplasm</location>
    </subcellularLocation>
    <subcellularLocation>
        <location evidence="2">Nucleus</location>
    </subcellularLocation>
</comment>
<evidence type="ECO:0000256" key="10">
    <source>
        <dbReference type="ARBA" id="ARBA00031454"/>
    </source>
</evidence>
<proteinExistence type="inferred from homology"/>
<organism evidence="14 15">
    <name type="scientific">Strigamia maritima</name>
    <name type="common">European centipede</name>
    <name type="synonym">Geophilus maritimus</name>
    <dbReference type="NCBI Taxonomy" id="126957"/>
    <lineage>
        <taxon>Eukaryota</taxon>
        <taxon>Metazoa</taxon>
        <taxon>Ecdysozoa</taxon>
        <taxon>Arthropoda</taxon>
        <taxon>Myriapoda</taxon>
        <taxon>Chilopoda</taxon>
        <taxon>Pleurostigmophora</taxon>
        <taxon>Geophilomorpha</taxon>
        <taxon>Linotaeniidae</taxon>
        <taxon>Strigamia</taxon>
    </lineage>
</organism>
<dbReference type="Gene3D" id="3.30.470.30">
    <property type="entry name" value="DNA ligase/mRNA capping enzyme"/>
    <property type="match status" value="1"/>
</dbReference>
<sequence length="324" mass="38492">MDDLAETLAINFQVTEFPNNPHAPHPRFSQYKLKHKNADQTARRKRLLEEQKLQRYKYVNNKRNLPDDKIPDEDEGEEPMQWEQQQRTKKRRNNGRLMLSEWLVDVPDDLDTNWYFMLCPIGRRCLVMTNKGHTVAFSRNGHFLKQFSSHLPGGNNHEQKSRNEYTTLDCVLSATEHTFYVLDIMCWKGHPVYDSETEFRFYWLNEKLSEVPEISCQTLINPYRFIPLQFFQYSSLEMHRVMSSPAPFQVDLDGILFYHKQTHYVSGPTPLVNWLKAYMIPEVLDVDVMEKYLKERPADYVGITQYKESLSKKLKKNKEVRMDL</sequence>
<dbReference type="GO" id="GO:0061608">
    <property type="term" value="F:nuclear import signal receptor activity"/>
    <property type="evidence" value="ECO:0007669"/>
    <property type="project" value="InterPro"/>
</dbReference>
<dbReference type="InterPro" id="IPR017336">
    <property type="entry name" value="Snurportin-1"/>
</dbReference>
<dbReference type="PhylomeDB" id="T1ILI8"/>
<dbReference type="EnsemblMetazoa" id="SMAR001817-RA">
    <property type="protein sequence ID" value="SMAR001817-PA"/>
    <property type="gene ID" value="SMAR001817"/>
</dbReference>
<dbReference type="PANTHER" id="PTHR13403:SF6">
    <property type="entry name" value="SNURPORTIN-1"/>
    <property type="match status" value="1"/>
</dbReference>
<dbReference type="Proteomes" id="UP000014500">
    <property type="component" value="Unassembled WGS sequence"/>
</dbReference>
<protein>
    <recommendedName>
        <fullName evidence="5">Snurportin-1</fullName>
    </recommendedName>
    <alternativeName>
        <fullName evidence="10">RNA U transporter 1</fullName>
    </alternativeName>
</protein>
<dbReference type="AlphaFoldDB" id="T1ILI8"/>
<evidence type="ECO:0000259" key="13">
    <source>
        <dbReference type="PROSITE" id="PS51214"/>
    </source>
</evidence>
<dbReference type="GO" id="GO:0006606">
    <property type="term" value="P:protein import into nucleus"/>
    <property type="evidence" value="ECO:0007669"/>
    <property type="project" value="InterPro"/>
</dbReference>
<dbReference type="PANTHER" id="PTHR13403">
    <property type="entry name" value="SNURPORTIN1 RNUT1 PROTEIN RNA, U TRANSPORTER 1"/>
    <property type="match status" value="1"/>
</dbReference>
<dbReference type="PROSITE" id="PS51214">
    <property type="entry name" value="IBB"/>
    <property type="match status" value="1"/>
</dbReference>
<evidence type="ECO:0000256" key="7">
    <source>
        <dbReference type="ARBA" id="ARBA00022490"/>
    </source>
</evidence>
<comment type="function">
    <text evidence="1">Functions as an U snRNP-specific nuclear import adapter. Involved in the trimethylguanosine (m3G)-cap-dependent nuclear import of U snRNPs. Binds specifically to the terminal m3G-cap U snRNAs.</text>
</comment>
<keyword evidence="15" id="KW-1185">Reference proteome</keyword>
<evidence type="ECO:0000256" key="6">
    <source>
        <dbReference type="ARBA" id="ARBA00022448"/>
    </source>
</evidence>